<organism evidence="2 3">
    <name type="scientific">Clostridium scatologenes</name>
    <dbReference type="NCBI Taxonomy" id="1548"/>
    <lineage>
        <taxon>Bacteria</taxon>
        <taxon>Bacillati</taxon>
        <taxon>Bacillota</taxon>
        <taxon>Clostridia</taxon>
        <taxon>Eubacteriales</taxon>
        <taxon>Clostridiaceae</taxon>
        <taxon>Clostridium</taxon>
    </lineage>
</organism>
<proteinExistence type="predicted"/>
<evidence type="ECO:0000313" key="3">
    <source>
        <dbReference type="Proteomes" id="UP000033115"/>
    </source>
</evidence>
<dbReference type="STRING" id="1548.CSCA_3885"/>
<feature type="transmembrane region" description="Helical" evidence="1">
    <location>
        <begin position="139"/>
        <end position="163"/>
    </location>
</feature>
<feature type="transmembrane region" description="Helical" evidence="1">
    <location>
        <begin position="59"/>
        <end position="85"/>
    </location>
</feature>
<dbReference type="Proteomes" id="UP000033115">
    <property type="component" value="Chromosome"/>
</dbReference>
<accession>A0A0E3JQK7</accession>
<reference evidence="2 3" key="1">
    <citation type="journal article" date="2015" name="J. Biotechnol.">
        <title>Complete genome sequence of a malodorant-producing acetogen, Clostridium scatologenes ATCC 25775(T).</title>
        <authorList>
            <person name="Zhu Z."/>
            <person name="Guo T."/>
            <person name="Zheng H."/>
            <person name="Song T."/>
            <person name="Ouyang P."/>
            <person name="Xie J."/>
        </authorList>
    </citation>
    <scope>NUCLEOTIDE SEQUENCE [LARGE SCALE GENOMIC DNA]</scope>
    <source>
        <strain evidence="2 3">ATCC 25775</strain>
    </source>
</reference>
<dbReference type="AlphaFoldDB" id="A0A0E3JQK7"/>
<evidence type="ECO:0000313" key="2">
    <source>
        <dbReference type="EMBL" id="AKA71010.1"/>
    </source>
</evidence>
<keyword evidence="1" id="KW-1133">Transmembrane helix</keyword>
<keyword evidence="3" id="KW-1185">Reference proteome</keyword>
<dbReference type="HOGENOM" id="CLU_122392_1_0_9"/>
<evidence type="ECO:0000256" key="1">
    <source>
        <dbReference type="SAM" id="Phobius"/>
    </source>
</evidence>
<dbReference type="KEGG" id="csq:CSCA_3885"/>
<protein>
    <recommendedName>
        <fullName evidence="4">DUF2232 domain-containing protein</fullName>
    </recommendedName>
</protein>
<sequence>MDSKNTKASYISKGGLFTAFGVICIYLSTLLPVNKLYLLAIASCIIPLSVITTNVKNALITYAATSALSLLICGFKIPVILYIMFFGSYGTIKYYVEKTRKMYLEFLLKLVFFNAVMFCMFIIYKIFFPNILKLNVSIYFIIIGAQFIFLIYDYVLTLFIDVINKKFNL</sequence>
<gene>
    <name evidence="2" type="ORF">CSCA_3885</name>
</gene>
<keyword evidence="1" id="KW-0472">Membrane</keyword>
<dbReference type="EMBL" id="CP009933">
    <property type="protein sequence ID" value="AKA71010.1"/>
    <property type="molecule type" value="Genomic_DNA"/>
</dbReference>
<feature type="transmembrane region" description="Helical" evidence="1">
    <location>
        <begin position="36"/>
        <end position="53"/>
    </location>
</feature>
<feature type="transmembrane region" description="Helical" evidence="1">
    <location>
        <begin position="106"/>
        <end position="127"/>
    </location>
</feature>
<name>A0A0E3JQK7_CLOSL</name>
<feature type="transmembrane region" description="Helical" evidence="1">
    <location>
        <begin position="12"/>
        <end position="29"/>
    </location>
</feature>
<dbReference type="RefSeq" id="WP_029159185.1">
    <property type="nucleotide sequence ID" value="NZ_CP009933.1"/>
</dbReference>
<keyword evidence="1" id="KW-0812">Transmembrane</keyword>
<evidence type="ECO:0008006" key="4">
    <source>
        <dbReference type="Google" id="ProtNLM"/>
    </source>
</evidence>